<keyword evidence="6" id="KW-0269">Exonuclease</keyword>
<keyword evidence="9" id="KW-0234">DNA repair</keyword>
<name>A0A292YAA3_9BACT</name>
<dbReference type="GO" id="GO:0005829">
    <property type="term" value="C:cytosol"/>
    <property type="evidence" value="ECO:0007669"/>
    <property type="project" value="TreeGrafter"/>
</dbReference>
<keyword evidence="5 14" id="KW-0347">Helicase</keyword>
<dbReference type="Gene3D" id="3.40.50.300">
    <property type="entry name" value="P-loop containing nucleotide triphosphate hydrolases"/>
    <property type="match status" value="4"/>
</dbReference>
<keyword evidence="1" id="KW-0540">Nuclease</keyword>
<evidence type="ECO:0000256" key="13">
    <source>
        <dbReference type="ARBA" id="ARBA00048988"/>
    </source>
</evidence>
<evidence type="ECO:0000256" key="8">
    <source>
        <dbReference type="ARBA" id="ARBA00023125"/>
    </source>
</evidence>
<feature type="domain" description="UvrD-like helicase ATP-binding" evidence="15">
    <location>
        <begin position="1"/>
        <end position="439"/>
    </location>
</feature>
<reference evidence="16 17" key="1">
    <citation type="journal article" date="2017" name="Syst. Appl. Microbiol.">
        <title>Lebetimonas natsushimae sp. nov., a novel strictly anaerobic, moderately thermophilic chemoautotroph isolated from a deep-sea hydrothermal vent polychaete nest in the Mid-Okinawa Trough.</title>
        <authorList>
            <person name="Nagata R."/>
            <person name="Takaki Y."/>
            <person name="Tame A."/>
            <person name="Nunoura T."/>
            <person name="Muto H."/>
            <person name="Mino S."/>
            <person name="Sawayama S."/>
            <person name="Takai K."/>
            <person name="Nakagawa S."/>
        </authorList>
    </citation>
    <scope>NUCLEOTIDE SEQUENCE [LARGE SCALE GENOMIC DNA]</scope>
    <source>
        <strain evidence="16 17">HS1857</strain>
    </source>
</reference>
<dbReference type="GO" id="GO:0000725">
    <property type="term" value="P:recombinational repair"/>
    <property type="evidence" value="ECO:0007669"/>
    <property type="project" value="TreeGrafter"/>
</dbReference>
<evidence type="ECO:0000256" key="9">
    <source>
        <dbReference type="ARBA" id="ARBA00023204"/>
    </source>
</evidence>
<dbReference type="SUPFAM" id="SSF52540">
    <property type="entry name" value="P-loop containing nucleoside triphosphate hydrolases"/>
    <property type="match status" value="1"/>
</dbReference>
<dbReference type="GO" id="GO:0003677">
    <property type="term" value="F:DNA binding"/>
    <property type="evidence" value="ECO:0007669"/>
    <property type="project" value="UniProtKB-KW"/>
</dbReference>
<dbReference type="InterPro" id="IPR014016">
    <property type="entry name" value="UvrD-like_ATP-bd"/>
</dbReference>
<evidence type="ECO:0000256" key="2">
    <source>
        <dbReference type="ARBA" id="ARBA00022741"/>
    </source>
</evidence>
<dbReference type="GO" id="GO:0043138">
    <property type="term" value="F:3'-5' DNA helicase activity"/>
    <property type="evidence" value="ECO:0007669"/>
    <property type="project" value="UniProtKB-EC"/>
</dbReference>
<evidence type="ECO:0000256" key="12">
    <source>
        <dbReference type="ARBA" id="ARBA00034808"/>
    </source>
</evidence>
<evidence type="ECO:0000256" key="6">
    <source>
        <dbReference type="ARBA" id="ARBA00022839"/>
    </source>
</evidence>
<protein>
    <recommendedName>
        <fullName evidence="12">DNA 3'-5' helicase</fullName>
        <ecNumber evidence="12">5.6.2.4</ecNumber>
    </recommendedName>
</protein>
<proteinExistence type="predicted"/>
<dbReference type="Proteomes" id="UP000217944">
    <property type="component" value="Unassembled WGS sequence"/>
</dbReference>
<dbReference type="PROSITE" id="PS51198">
    <property type="entry name" value="UVRD_HELICASE_ATP_BIND"/>
    <property type="match status" value="1"/>
</dbReference>
<dbReference type="Gene3D" id="3.90.320.10">
    <property type="match status" value="1"/>
</dbReference>
<evidence type="ECO:0000256" key="5">
    <source>
        <dbReference type="ARBA" id="ARBA00022806"/>
    </source>
</evidence>
<evidence type="ECO:0000256" key="10">
    <source>
        <dbReference type="ARBA" id="ARBA00023235"/>
    </source>
</evidence>
<dbReference type="EMBL" id="BDME01000002">
    <property type="protein sequence ID" value="GAX87842.1"/>
    <property type="molecule type" value="Genomic_DNA"/>
</dbReference>
<evidence type="ECO:0000256" key="11">
    <source>
        <dbReference type="ARBA" id="ARBA00034617"/>
    </source>
</evidence>
<evidence type="ECO:0000313" key="17">
    <source>
        <dbReference type="Proteomes" id="UP000217944"/>
    </source>
</evidence>
<evidence type="ECO:0000256" key="3">
    <source>
        <dbReference type="ARBA" id="ARBA00022763"/>
    </source>
</evidence>
<dbReference type="AlphaFoldDB" id="A0A292YAA3"/>
<keyword evidence="2 14" id="KW-0547">Nucleotide-binding</keyword>
<dbReference type="SUPFAM" id="SSF52980">
    <property type="entry name" value="Restriction endonuclease-like"/>
    <property type="match status" value="1"/>
</dbReference>
<keyword evidence="4 14" id="KW-0378">Hydrolase</keyword>
<dbReference type="Pfam" id="PF00580">
    <property type="entry name" value="UvrD-helicase"/>
    <property type="match status" value="1"/>
</dbReference>
<sequence>MKSEKLIDEKRNMMKKLLSVEASAGSGKTFRLANRYISLLNLDNPVNIVAITFTNKAANEMKERIVKFLFLLKKNDEELDEKERNEKNNIINMVCNELGINKKELLYKIDYLIKLFLTNDNNIQTIDSFINKILRKFSFYAGIRSNFDVGDINIDNVFNEFLKSLDTYEFNKLIEIAKKEEKFTSLLEFFENLYEKDKEIKKIMENVKWRIKNENNVMEEIEKIKNSFILATAECKQVNNFFKKNIYEMLKVKTIPSFLENGSLEKVRGFKKCYEPWMDREFEKLIEYIKIYFNFKEKIFFKNLFYFYEKYKNLKWKIKNEENIFSFKDIEHLVYYLLRENKIDKDFLYFRLDSKINHILMDEFQDTSITQWEIFEPLVDEIASGVGRSEERSFFYVGDVKQAIYRFRGGNKELFSEVANRYKPFGLEVEKLDTNFRSAKNIVNFVNEKFGLNEKAHSDKNGYVEVDEIEKENAFEKVYEKIEFLNKNGVKDKDIAVLVFTNDDILNLAEFLENKGKKVVTAKKAEVKTQPSAKAIISLMKYLHNKKLKIEKLNFLSLIGKKWNEEEFDIKIQRPVKMIKEIMDKNDLVDEASLKLLYYSSRYDTLEDFVNDIENFSEELPYKEFDGITIITIHKSKGLEFDNVIVLDRLTKEMSDRGNILFYYENARLKEIKLKIPNREIIDPEYRIIKQNEEKLVLEDKKNVEYVAFTRAKNSLIILKRNDKSIFLTDLEKIQIGEVIPSSGNKYNVILEKIKVKLRNYGKQEVKVDEEEYKPNDYEAIFLGNALHYSFECEDLEAVRNIYGDFCNIEEVKKLYKKSKNKLPNGKKEVPFIYNKKVGRIDLLVEEDDGFIIIDYKSTKPNDIRGYEKQVRHYIEVVENLTAKKAKGYLFYIDIQKKEKV</sequence>
<evidence type="ECO:0000256" key="4">
    <source>
        <dbReference type="ARBA" id="ARBA00022801"/>
    </source>
</evidence>
<dbReference type="InterPro" id="IPR038726">
    <property type="entry name" value="PDDEXK_AddAB-type"/>
</dbReference>
<organism evidence="16 17">
    <name type="scientific">Lebetimonas natsushimae</name>
    <dbReference type="NCBI Taxonomy" id="1936991"/>
    <lineage>
        <taxon>Bacteria</taxon>
        <taxon>Pseudomonadati</taxon>
        <taxon>Campylobacterota</taxon>
        <taxon>Epsilonproteobacteria</taxon>
        <taxon>Nautiliales</taxon>
        <taxon>Nautiliaceae</taxon>
        <taxon>Lebetimonas</taxon>
    </lineage>
</organism>
<dbReference type="PANTHER" id="PTHR11070:SF67">
    <property type="entry name" value="DNA 3'-5' HELICASE"/>
    <property type="match status" value="1"/>
</dbReference>
<evidence type="ECO:0000256" key="7">
    <source>
        <dbReference type="ARBA" id="ARBA00022840"/>
    </source>
</evidence>
<dbReference type="PANTHER" id="PTHR11070">
    <property type="entry name" value="UVRD / RECB / PCRA DNA HELICASE FAMILY MEMBER"/>
    <property type="match status" value="1"/>
</dbReference>
<evidence type="ECO:0000313" key="16">
    <source>
        <dbReference type="EMBL" id="GAX87842.1"/>
    </source>
</evidence>
<comment type="catalytic activity">
    <reaction evidence="13">
        <text>ATP + H2O = ADP + phosphate + H(+)</text>
        <dbReference type="Rhea" id="RHEA:13065"/>
        <dbReference type="ChEBI" id="CHEBI:15377"/>
        <dbReference type="ChEBI" id="CHEBI:15378"/>
        <dbReference type="ChEBI" id="CHEBI:30616"/>
        <dbReference type="ChEBI" id="CHEBI:43474"/>
        <dbReference type="ChEBI" id="CHEBI:456216"/>
        <dbReference type="EC" id="5.6.2.4"/>
    </reaction>
</comment>
<dbReference type="InterPro" id="IPR011335">
    <property type="entry name" value="Restrct_endonuc-II-like"/>
</dbReference>
<dbReference type="Pfam" id="PF12705">
    <property type="entry name" value="PDDEXK_1"/>
    <property type="match status" value="1"/>
</dbReference>
<keyword evidence="17" id="KW-1185">Reference proteome</keyword>
<dbReference type="EC" id="5.6.2.4" evidence="12"/>
<evidence type="ECO:0000259" key="15">
    <source>
        <dbReference type="PROSITE" id="PS51198"/>
    </source>
</evidence>
<keyword evidence="10" id="KW-0413">Isomerase</keyword>
<accession>A0A292YAA3</accession>
<keyword evidence="8" id="KW-0238">DNA-binding</keyword>
<keyword evidence="7 14" id="KW-0067">ATP-binding</keyword>
<evidence type="ECO:0000256" key="1">
    <source>
        <dbReference type="ARBA" id="ARBA00022722"/>
    </source>
</evidence>
<dbReference type="Pfam" id="PF13361">
    <property type="entry name" value="UvrD_C"/>
    <property type="match status" value="1"/>
</dbReference>
<comment type="catalytic activity">
    <reaction evidence="11">
        <text>Couples ATP hydrolysis with the unwinding of duplex DNA by translocating in the 3'-5' direction.</text>
        <dbReference type="EC" id="5.6.2.4"/>
    </reaction>
</comment>
<comment type="caution">
    <text evidence="16">The sequence shown here is derived from an EMBL/GenBank/DDBJ whole genome shotgun (WGS) entry which is preliminary data.</text>
</comment>
<dbReference type="InterPro" id="IPR011604">
    <property type="entry name" value="PDDEXK-like_dom_sf"/>
</dbReference>
<feature type="binding site" evidence="14">
    <location>
        <begin position="22"/>
        <end position="29"/>
    </location>
    <ligand>
        <name>ATP</name>
        <dbReference type="ChEBI" id="CHEBI:30616"/>
    </ligand>
</feature>
<keyword evidence="3" id="KW-0227">DNA damage</keyword>
<dbReference type="NCBIfam" id="NF010485">
    <property type="entry name" value="PRK13909.1-2"/>
    <property type="match status" value="1"/>
</dbReference>
<evidence type="ECO:0000256" key="14">
    <source>
        <dbReference type="PROSITE-ProRule" id="PRU00560"/>
    </source>
</evidence>
<dbReference type="InterPro" id="IPR000212">
    <property type="entry name" value="DNA_helicase_UvrD/REP"/>
</dbReference>
<dbReference type="GO" id="GO:0005524">
    <property type="term" value="F:ATP binding"/>
    <property type="evidence" value="ECO:0007669"/>
    <property type="project" value="UniProtKB-UniRule"/>
</dbReference>
<dbReference type="InterPro" id="IPR027417">
    <property type="entry name" value="P-loop_NTPase"/>
</dbReference>
<dbReference type="InterPro" id="IPR014017">
    <property type="entry name" value="DNA_helicase_UvrD-like_C"/>
</dbReference>
<dbReference type="GO" id="GO:0016887">
    <property type="term" value="F:ATP hydrolysis activity"/>
    <property type="evidence" value="ECO:0007669"/>
    <property type="project" value="RHEA"/>
</dbReference>
<gene>
    <name evidence="16" type="ORF">LNAT_P1139</name>
</gene>
<dbReference type="GO" id="GO:0004527">
    <property type="term" value="F:exonuclease activity"/>
    <property type="evidence" value="ECO:0007669"/>
    <property type="project" value="UniProtKB-KW"/>
</dbReference>